<dbReference type="HOGENOM" id="CLU_1048739_0_0_6"/>
<dbReference type="InterPro" id="IPR050708">
    <property type="entry name" value="T6SS_VgrG/RHS"/>
</dbReference>
<dbReference type="RefSeq" id="WP_011394458.1">
    <property type="nucleotide sequence ID" value="NC_007645.1"/>
</dbReference>
<dbReference type="eggNOG" id="COG3209">
    <property type="taxonomic scope" value="Bacteria"/>
</dbReference>
<organism evidence="1 2">
    <name type="scientific">Hahella chejuensis (strain KCTC 2396)</name>
    <dbReference type="NCBI Taxonomy" id="349521"/>
    <lineage>
        <taxon>Bacteria</taxon>
        <taxon>Pseudomonadati</taxon>
        <taxon>Pseudomonadota</taxon>
        <taxon>Gammaproteobacteria</taxon>
        <taxon>Oceanospirillales</taxon>
        <taxon>Hahellaceae</taxon>
        <taxon>Hahella</taxon>
    </lineage>
</organism>
<dbReference type="InterPro" id="IPR022385">
    <property type="entry name" value="Rhs_assc_core"/>
</dbReference>
<evidence type="ECO:0000313" key="2">
    <source>
        <dbReference type="Proteomes" id="UP000000238"/>
    </source>
</evidence>
<dbReference type="Gene3D" id="2.180.10.10">
    <property type="entry name" value="RHS repeat-associated core"/>
    <property type="match status" value="1"/>
</dbReference>
<keyword evidence="2" id="KW-1185">Reference proteome</keyword>
<dbReference type="PANTHER" id="PTHR32305:SF15">
    <property type="entry name" value="PROTEIN RHSA-RELATED"/>
    <property type="match status" value="1"/>
</dbReference>
<dbReference type="PANTHER" id="PTHR32305">
    <property type="match status" value="1"/>
</dbReference>
<dbReference type="NCBIfam" id="TIGR03696">
    <property type="entry name" value="Rhs_assc_core"/>
    <property type="match status" value="1"/>
</dbReference>
<name>Q2SPP3_HAHCH</name>
<accession>Q2SPP3</accession>
<reference evidence="1 2" key="1">
    <citation type="journal article" date="2005" name="Nucleic Acids Res.">
        <title>Genomic blueprint of Hahella chejuensis, a marine microbe producing an algicidal agent.</title>
        <authorList>
            <person name="Jeong H."/>
            <person name="Yim J.H."/>
            <person name="Lee C."/>
            <person name="Choi S.-H."/>
            <person name="Park Y.K."/>
            <person name="Yoon S.H."/>
            <person name="Hur C.-G."/>
            <person name="Kang H.-Y."/>
            <person name="Kim D."/>
            <person name="Lee H.H."/>
            <person name="Park K.H."/>
            <person name="Park S.-H."/>
            <person name="Park H.-S."/>
            <person name="Lee H.K."/>
            <person name="Oh T.K."/>
            <person name="Kim J.F."/>
        </authorList>
    </citation>
    <scope>NUCLEOTIDE SEQUENCE [LARGE SCALE GENOMIC DNA]</scope>
    <source>
        <strain evidence="1 2">KCTC 2396</strain>
    </source>
</reference>
<dbReference type="Proteomes" id="UP000000238">
    <property type="component" value="Chromosome"/>
</dbReference>
<protein>
    <submittedName>
        <fullName evidence="1">Rhs family protein</fullName>
    </submittedName>
</protein>
<proteinExistence type="predicted"/>
<dbReference type="KEGG" id="hch:HCH_00471"/>
<dbReference type="STRING" id="349521.HCH_00471"/>
<dbReference type="AlphaFoldDB" id="Q2SPP3"/>
<dbReference type="EMBL" id="CP000155">
    <property type="protein sequence ID" value="ABC27381.1"/>
    <property type="molecule type" value="Genomic_DNA"/>
</dbReference>
<gene>
    <name evidence="1" type="ordered locus">HCH_00471</name>
</gene>
<sequence length="265" mass="28679">MLQRLWDVGAPDHERAHNPLRFQGQYYDEETGFHYNRHRYYDPQSGRFINQAPIGLLGGANAYQYAPNPVGWVDPFGLTAKKESPKRQFDAIAATSMDVLNYPARTPAALAAADKVIEMMDKAQIGRKKERMIGAIVHKDGTVSVAISGNPEQVDLIKNRLEAAGEKLPEGYRWAPSSVDTSGLRIVNTPTGEHFAGGQTCAEPKVFQSGHDSPAVGIGIVSRANKTGKHSAGVNGRTDIANPCLSCDDPINRAKIIKGNTGNGS</sequence>
<dbReference type="OrthoDB" id="9815414at2"/>
<evidence type="ECO:0000313" key="1">
    <source>
        <dbReference type="EMBL" id="ABC27381.1"/>
    </source>
</evidence>
<dbReference type="PRINTS" id="PR00394">
    <property type="entry name" value="RHSPROTEIN"/>
</dbReference>